<feature type="compositionally biased region" description="Polar residues" evidence="1">
    <location>
        <begin position="1277"/>
        <end position="1294"/>
    </location>
</feature>
<proteinExistence type="predicted"/>
<organism evidence="3 4">
    <name type="scientific">Heliocybe sulcata</name>
    <dbReference type="NCBI Taxonomy" id="5364"/>
    <lineage>
        <taxon>Eukaryota</taxon>
        <taxon>Fungi</taxon>
        <taxon>Dikarya</taxon>
        <taxon>Basidiomycota</taxon>
        <taxon>Agaricomycotina</taxon>
        <taxon>Agaricomycetes</taxon>
        <taxon>Gloeophyllales</taxon>
        <taxon>Gloeophyllaceae</taxon>
        <taxon>Heliocybe</taxon>
    </lineage>
</organism>
<feature type="transmembrane region" description="Helical" evidence="2">
    <location>
        <begin position="28"/>
        <end position="49"/>
    </location>
</feature>
<feature type="region of interest" description="Disordered" evidence="1">
    <location>
        <begin position="1051"/>
        <end position="1077"/>
    </location>
</feature>
<dbReference type="Proteomes" id="UP000305948">
    <property type="component" value="Unassembled WGS sequence"/>
</dbReference>
<feature type="region of interest" description="Disordered" evidence="1">
    <location>
        <begin position="911"/>
        <end position="990"/>
    </location>
</feature>
<keyword evidence="4" id="KW-1185">Reference proteome</keyword>
<keyword evidence="2" id="KW-0472">Membrane</keyword>
<feature type="region of interest" description="Disordered" evidence="1">
    <location>
        <begin position="822"/>
        <end position="841"/>
    </location>
</feature>
<feature type="compositionally biased region" description="Polar residues" evidence="1">
    <location>
        <begin position="1256"/>
        <end position="1268"/>
    </location>
</feature>
<name>A0A5C3N0I7_9AGAM</name>
<protein>
    <submittedName>
        <fullName evidence="3">Uncharacterized protein</fullName>
    </submittedName>
</protein>
<feature type="region of interest" description="Disordered" evidence="1">
    <location>
        <begin position="1148"/>
        <end position="1355"/>
    </location>
</feature>
<keyword evidence="2" id="KW-1133">Transmembrane helix</keyword>
<sequence>MAPATTTSSSPSPTTTTASTPFASTVHVLIWIVVACFLFVSAALGVFALRWHEKKVLQRSKAVLPAPVAARNANVESESEGTKEDALPEAKETFVPAEVGENEVKPEVVEQDITDALRNNSAPTPIPSTNLPLEDVCTTYAHDGPFECIDLSEALSPIPPHRLTKTYRPFWLVHEHAQPFPELNAVPEFLEAEHVTEAVEDQLSGTEDDVYGGIVEVPDATKQEERCLALILYTPLIFDMVPAHGNSVSAESSDITTSVPDAPTALAPILRISQLLDAFSLASQTIRPSWFAHDQAQFLPVPIILPESKAEEDMGVIEDELQAAVEVAEEYEPCMAVLVYSPLKIGGLRAASTIVSTIDVEFSSPSVYLMPRFSQLLDAFSLVPRRPVWITTRLVWTTLGCAPSLPELLEAEYDSQNVEDDWKHPVDDVHGGIAEVPAATQKKDEGCLALVVYRPLVIAGIPAASITLPANNNEVSGGSHDEPTIDAIVPDFSSADTSTELVPMSRVSQLLESPYIPDTDSFRVSLFGLYAFDLNTGERIYGPMTEGDWAVYCRQPQYIPWEILTEEHLGRRDGRRYFPRDVRVDLRGKGEEQDKERKRHPLGLQFEKHARGTPGRRAQNEQLLEIIRRREGEEAYPRPVPCEGSPATTHSQTLSTSFVSPDFTVRLSPSSALFNALHRPQSKSSLPTVTMHEDISITIGREALEDVVDLGGRLEEVDEEACHLNVVDAEKGAQAEMGVVIEEGDVTLVEESSFVVEGNDTLVVEESGLDDKTAINSLASVLDTEEKIVEAELIHDMDWKDGGRSSFAEFLDSLPSIPSLEDLAGGDRDADSSMPSAATLPDASPLVVTNSVLPALLRREPVSPVPCPSATPLNGGTSSPVSPSTFCITPDDIKTATTSLRRINSPIMPFSAWHRRGADGSKQKSSDDSSSSFSETPVCGKPKALHTSLTSSGSPLPTLTSRLPSPIVRPVQRRSNFRDPRTGNVSAAPVSPDIALQSGTYAAFIKVTGSPVRERGGDDTDAPLSGGASIGLGFGTLAMEPSQPAILTPSAASEREDPALDDDGKDASPEPESSKQVRWATGLTQLHSIPHRKDTDTYTFEWKRSMRSTKSGSGVATLKSILRSPAVFDAVLPRTLMMDVTDLPATPVRANTTKSLPPSAPPLPKGKRIAKLPPAAGPSRLTPPRSTAQHPPVSSAPTSGLGSSATAESTLSRSPLVDVTNSCRRPAESTSPILPSATTRFKGKGKEIARPRPAASTATHISNTSSSAAAPRGQGTRVPSSTRTSTCNPPTSEHVSGRKQPTRPTAAFAASRSVRSPTISQPTGEDAACVRSNHHSDAPRVSSRRLKELPKHWRP</sequence>
<feature type="compositionally biased region" description="Basic and acidic residues" evidence="1">
    <location>
        <begin position="916"/>
        <end position="927"/>
    </location>
</feature>
<feature type="compositionally biased region" description="Polar residues" evidence="1">
    <location>
        <begin position="1195"/>
        <end position="1239"/>
    </location>
</feature>
<dbReference type="EMBL" id="ML213512">
    <property type="protein sequence ID" value="TFK50980.1"/>
    <property type="molecule type" value="Genomic_DNA"/>
</dbReference>
<gene>
    <name evidence="3" type="ORF">OE88DRAFT_201512</name>
</gene>
<feature type="compositionally biased region" description="Basic and acidic residues" evidence="1">
    <location>
        <begin position="1065"/>
        <end position="1075"/>
    </location>
</feature>
<evidence type="ECO:0000313" key="3">
    <source>
        <dbReference type="EMBL" id="TFK50980.1"/>
    </source>
</evidence>
<feature type="region of interest" description="Disordered" evidence="1">
    <location>
        <begin position="588"/>
        <end position="620"/>
    </location>
</feature>
<evidence type="ECO:0000256" key="1">
    <source>
        <dbReference type="SAM" id="MobiDB-lite"/>
    </source>
</evidence>
<feature type="compositionally biased region" description="Basic and acidic residues" evidence="1">
    <location>
        <begin position="1345"/>
        <end position="1355"/>
    </location>
</feature>
<feature type="compositionally biased region" description="Low complexity" evidence="1">
    <location>
        <begin position="947"/>
        <end position="966"/>
    </location>
</feature>
<dbReference type="OrthoDB" id="10688327at2759"/>
<feature type="compositionally biased region" description="Polar residues" evidence="1">
    <location>
        <begin position="1313"/>
        <end position="1323"/>
    </location>
</feature>
<keyword evidence="2" id="KW-0812">Transmembrane</keyword>
<evidence type="ECO:0000313" key="4">
    <source>
        <dbReference type="Proteomes" id="UP000305948"/>
    </source>
</evidence>
<evidence type="ECO:0000256" key="2">
    <source>
        <dbReference type="SAM" id="Phobius"/>
    </source>
</evidence>
<accession>A0A5C3N0I7</accession>
<feature type="region of interest" description="Disordered" evidence="1">
    <location>
        <begin position="634"/>
        <end position="653"/>
    </location>
</feature>
<reference evidence="3 4" key="1">
    <citation type="journal article" date="2019" name="Nat. Ecol. Evol.">
        <title>Megaphylogeny resolves global patterns of mushroom evolution.</title>
        <authorList>
            <person name="Varga T."/>
            <person name="Krizsan K."/>
            <person name="Foldi C."/>
            <person name="Dima B."/>
            <person name="Sanchez-Garcia M."/>
            <person name="Sanchez-Ramirez S."/>
            <person name="Szollosi G.J."/>
            <person name="Szarkandi J.G."/>
            <person name="Papp V."/>
            <person name="Albert L."/>
            <person name="Andreopoulos W."/>
            <person name="Angelini C."/>
            <person name="Antonin V."/>
            <person name="Barry K.W."/>
            <person name="Bougher N.L."/>
            <person name="Buchanan P."/>
            <person name="Buyck B."/>
            <person name="Bense V."/>
            <person name="Catcheside P."/>
            <person name="Chovatia M."/>
            <person name="Cooper J."/>
            <person name="Damon W."/>
            <person name="Desjardin D."/>
            <person name="Finy P."/>
            <person name="Geml J."/>
            <person name="Haridas S."/>
            <person name="Hughes K."/>
            <person name="Justo A."/>
            <person name="Karasinski D."/>
            <person name="Kautmanova I."/>
            <person name="Kiss B."/>
            <person name="Kocsube S."/>
            <person name="Kotiranta H."/>
            <person name="LaButti K.M."/>
            <person name="Lechner B.E."/>
            <person name="Liimatainen K."/>
            <person name="Lipzen A."/>
            <person name="Lukacs Z."/>
            <person name="Mihaltcheva S."/>
            <person name="Morgado L.N."/>
            <person name="Niskanen T."/>
            <person name="Noordeloos M.E."/>
            <person name="Ohm R.A."/>
            <person name="Ortiz-Santana B."/>
            <person name="Ovrebo C."/>
            <person name="Racz N."/>
            <person name="Riley R."/>
            <person name="Savchenko A."/>
            <person name="Shiryaev A."/>
            <person name="Soop K."/>
            <person name="Spirin V."/>
            <person name="Szebenyi C."/>
            <person name="Tomsovsky M."/>
            <person name="Tulloss R.E."/>
            <person name="Uehling J."/>
            <person name="Grigoriev I.V."/>
            <person name="Vagvolgyi C."/>
            <person name="Papp T."/>
            <person name="Martin F.M."/>
            <person name="Miettinen O."/>
            <person name="Hibbett D.S."/>
            <person name="Nagy L.G."/>
        </authorList>
    </citation>
    <scope>NUCLEOTIDE SEQUENCE [LARGE SCALE GENOMIC DNA]</scope>
    <source>
        <strain evidence="3 4">OMC1185</strain>
    </source>
</reference>